<feature type="region of interest" description="Disordered" evidence="1">
    <location>
        <begin position="1"/>
        <end position="22"/>
    </location>
</feature>
<evidence type="ECO:0000313" key="2">
    <source>
        <dbReference type="EMBL" id="TWT49742.1"/>
    </source>
</evidence>
<evidence type="ECO:0008006" key="4">
    <source>
        <dbReference type="Google" id="ProtNLM"/>
    </source>
</evidence>
<evidence type="ECO:0000256" key="1">
    <source>
        <dbReference type="SAM" id="MobiDB-lite"/>
    </source>
</evidence>
<protein>
    <recommendedName>
        <fullName evidence="4">DUF1552 domain-containing protein</fullName>
    </recommendedName>
</protein>
<comment type="caution">
    <text evidence="2">The sequence shown here is derived from an EMBL/GenBank/DDBJ whole genome shotgun (WGS) entry which is preliminary data.</text>
</comment>
<organism evidence="2 3">
    <name type="scientific">Rubripirellula amarantea</name>
    <dbReference type="NCBI Taxonomy" id="2527999"/>
    <lineage>
        <taxon>Bacteria</taxon>
        <taxon>Pseudomonadati</taxon>
        <taxon>Planctomycetota</taxon>
        <taxon>Planctomycetia</taxon>
        <taxon>Pirellulales</taxon>
        <taxon>Pirellulaceae</taxon>
        <taxon>Rubripirellula</taxon>
    </lineage>
</organism>
<gene>
    <name evidence="2" type="ORF">Pla22_49430</name>
</gene>
<dbReference type="AlphaFoldDB" id="A0A5C5WIU1"/>
<dbReference type="Pfam" id="PF07586">
    <property type="entry name" value="HXXSHH"/>
    <property type="match status" value="1"/>
</dbReference>
<evidence type="ECO:0000313" key="3">
    <source>
        <dbReference type="Proteomes" id="UP000316598"/>
    </source>
</evidence>
<dbReference type="EMBL" id="SJPI01000003">
    <property type="protein sequence ID" value="TWT49742.1"/>
    <property type="molecule type" value="Genomic_DNA"/>
</dbReference>
<sequence>MKPNKAQEIDMQRPNGVPATGEVSGLLSRRSLLRGTGLTLGLPLLEAMTPFAKSAFAADAIEKPCRMAMIFFPNGAIMPDWKPTSKEEGVVSRDWELSNTLRPLAGVKSKINVIENLAHDNGRANGDGAGDHARCAATFLTAARPLKTSGNIKIGISVDQVAAQQLIGKTRLPSVELGLEGSRNGGSCDSGYSCAYSSNISWRDATRPMPKETTPRMAFERMFGSGDGGERRKRDLVRQSILDVVAGDAKKLMKQVGQTDQRKLDEYFTSVREIEMRIERAEKLDQQALPDIEVPFGRVESFREHARLMYDLMAIGFQTDTMRVATLMLDNAGGNRRYTEVGVKDAHHEMSHHRNREETVAQIRKVDHYLVEQFAYFLEKLDAMKDGEGGSILDQSLVLYGSGISDGNRHQHGDLPIVLAGGGGGRVETGRLIRPEHERPMGNLFLSMLDVMGTPAESIGDSSGRLTELG</sequence>
<reference evidence="2 3" key="1">
    <citation type="submission" date="2019-02" db="EMBL/GenBank/DDBJ databases">
        <title>Deep-cultivation of Planctomycetes and their phenomic and genomic characterization uncovers novel biology.</title>
        <authorList>
            <person name="Wiegand S."/>
            <person name="Jogler M."/>
            <person name="Boedeker C."/>
            <person name="Pinto D."/>
            <person name="Vollmers J."/>
            <person name="Rivas-Marin E."/>
            <person name="Kohn T."/>
            <person name="Peeters S.H."/>
            <person name="Heuer A."/>
            <person name="Rast P."/>
            <person name="Oberbeckmann S."/>
            <person name="Bunk B."/>
            <person name="Jeske O."/>
            <person name="Meyerdierks A."/>
            <person name="Storesund J.E."/>
            <person name="Kallscheuer N."/>
            <person name="Luecker S."/>
            <person name="Lage O.M."/>
            <person name="Pohl T."/>
            <person name="Merkel B.J."/>
            <person name="Hornburger P."/>
            <person name="Mueller R.-W."/>
            <person name="Bruemmer F."/>
            <person name="Labrenz M."/>
            <person name="Spormann A.M."/>
            <person name="Op Den Camp H."/>
            <person name="Overmann J."/>
            <person name="Amann R."/>
            <person name="Jetten M.S.M."/>
            <person name="Mascher T."/>
            <person name="Medema M.H."/>
            <person name="Devos D.P."/>
            <person name="Kaster A.-K."/>
            <person name="Ovreas L."/>
            <person name="Rohde M."/>
            <person name="Galperin M.Y."/>
            <person name="Jogler C."/>
        </authorList>
    </citation>
    <scope>NUCLEOTIDE SEQUENCE [LARGE SCALE GENOMIC DNA]</scope>
    <source>
        <strain evidence="2 3">Pla22</strain>
    </source>
</reference>
<feature type="compositionally biased region" description="Basic and acidic residues" evidence="1">
    <location>
        <begin position="1"/>
        <end position="11"/>
    </location>
</feature>
<accession>A0A5C5WIU1</accession>
<keyword evidence="3" id="KW-1185">Reference proteome</keyword>
<dbReference type="InterPro" id="IPR011447">
    <property type="entry name" value="DUF1552"/>
</dbReference>
<dbReference type="InterPro" id="IPR006311">
    <property type="entry name" value="TAT_signal"/>
</dbReference>
<name>A0A5C5WIU1_9BACT</name>
<proteinExistence type="predicted"/>
<dbReference type="Proteomes" id="UP000316598">
    <property type="component" value="Unassembled WGS sequence"/>
</dbReference>
<dbReference type="PROSITE" id="PS51318">
    <property type="entry name" value="TAT"/>
    <property type="match status" value="1"/>
</dbReference>
<dbReference type="RefSeq" id="WP_242632290.1">
    <property type="nucleotide sequence ID" value="NZ_SJPI01000003.1"/>
</dbReference>